<evidence type="ECO:0000313" key="8">
    <source>
        <dbReference type="EMBL" id="KAJ8320223.1"/>
    </source>
</evidence>
<feature type="compositionally biased region" description="Basic and acidic residues" evidence="6">
    <location>
        <begin position="307"/>
        <end position="321"/>
    </location>
</feature>
<organism evidence="8 9">
    <name type="scientific">Tegillarca granosa</name>
    <name type="common">Malaysian cockle</name>
    <name type="synonym">Anadara granosa</name>
    <dbReference type="NCBI Taxonomy" id="220873"/>
    <lineage>
        <taxon>Eukaryota</taxon>
        <taxon>Metazoa</taxon>
        <taxon>Spiralia</taxon>
        <taxon>Lophotrochozoa</taxon>
        <taxon>Mollusca</taxon>
        <taxon>Bivalvia</taxon>
        <taxon>Autobranchia</taxon>
        <taxon>Pteriomorphia</taxon>
        <taxon>Arcoida</taxon>
        <taxon>Arcoidea</taxon>
        <taxon>Arcidae</taxon>
        <taxon>Tegillarca</taxon>
    </lineage>
</organism>
<gene>
    <name evidence="8" type="ORF">KUTeg_001810</name>
</gene>
<dbReference type="InterPro" id="IPR013087">
    <property type="entry name" value="Znf_C2H2_type"/>
</dbReference>
<evidence type="ECO:0000313" key="9">
    <source>
        <dbReference type="Proteomes" id="UP001217089"/>
    </source>
</evidence>
<reference evidence="8 9" key="1">
    <citation type="submission" date="2022-12" db="EMBL/GenBank/DDBJ databases">
        <title>Chromosome-level genome of Tegillarca granosa.</title>
        <authorList>
            <person name="Kim J."/>
        </authorList>
    </citation>
    <scope>NUCLEOTIDE SEQUENCE [LARGE SCALE GENOMIC DNA]</scope>
    <source>
        <strain evidence="8">Teg-2019</strain>
        <tissue evidence="8">Adductor muscle</tissue>
    </source>
</reference>
<keyword evidence="2" id="KW-0677">Repeat</keyword>
<accession>A0ABQ9FSI6</accession>
<dbReference type="PANTHER" id="PTHR14003:SF19">
    <property type="entry name" value="YY2 TRANSCRIPTION FACTOR"/>
    <property type="match status" value="1"/>
</dbReference>
<protein>
    <recommendedName>
        <fullName evidence="7">C2H2-type domain-containing protein</fullName>
    </recommendedName>
</protein>
<sequence length="510" mass="58216">MAEAPENPEVDERENMAESVLTSSSVTPPYPSALGMQYPSSHSAHQMAYGMGSGNQLSPPQSYRMEQEISSMQRQTSDPIINSAVSSTSPEKATQEMATSTNSERNHICPNCNKGFKSKQQLAQHSLVHSGIRKYICSYCEKGFKQLCHLQQHTRIHTGEKPYKCAYEGCDRAFAQMSNLHHHMRNHDDHIKKAATKHYQCVICHRAYTNESSLKSHTLKMHVHIKPIDPRADISSLLKKQKSKTYPDGPTIDLTSDDHDKSPARYGDDSRADSLSRFPNDQRLDSFSRFSDSQRRDNNITSFSTEPRTDLSRFSNEHRGDNGISRFTADSRVENLRFPTDSDLSRYTNHHRADNEFPRFSAERRGDNAVPRYTTEHRPDVSRFSSEQRLGNGSNFPNGQRMDHLPRFSLEHRENLSRFSDLTQLRAGLEQTSRLSSNASLLSPQLPEAIKDHTSETKLISSTNENMIKSQSFIKLHKMVMIKKSKWRNTEPKPFKKKKIGQTKTFLLKI</sequence>
<dbReference type="Pfam" id="PF00096">
    <property type="entry name" value="zf-C2H2"/>
    <property type="match status" value="4"/>
</dbReference>
<feature type="compositionally biased region" description="Polar residues" evidence="6">
    <location>
        <begin position="383"/>
        <end position="398"/>
    </location>
</feature>
<evidence type="ECO:0000256" key="1">
    <source>
        <dbReference type="ARBA" id="ARBA00022723"/>
    </source>
</evidence>
<dbReference type="SMART" id="SM00355">
    <property type="entry name" value="ZnF_C2H2"/>
    <property type="match status" value="4"/>
</dbReference>
<dbReference type="PROSITE" id="PS00028">
    <property type="entry name" value="ZINC_FINGER_C2H2_1"/>
    <property type="match status" value="4"/>
</dbReference>
<feature type="compositionally biased region" description="Basic and acidic residues" evidence="6">
    <location>
        <begin position="256"/>
        <end position="298"/>
    </location>
</feature>
<dbReference type="PANTHER" id="PTHR14003">
    <property type="entry name" value="TRANSCRIPTIONAL REPRESSOR PROTEIN YY"/>
    <property type="match status" value="1"/>
</dbReference>
<feature type="domain" description="C2H2-type" evidence="7">
    <location>
        <begin position="107"/>
        <end position="134"/>
    </location>
</feature>
<feature type="region of interest" description="Disordered" evidence="6">
    <location>
        <begin position="372"/>
        <end position="403"/>
    </location>
</feature>
<evidence type="ECO:0000256" key="3">
    <source>
        <dbReference type="ARBA" id="ARBA00022771"/>
    </source>
</evidence>
<name>A0ABQ9FSI6_TEGGR</name>
<feature type="domain" description="C2H2-type" evidence="7">
    <location>
        <begin position="199"/>
        <end position="227"/>
    </location>
</feature>
<feature type="region of interest" description="Disordered" evidence="6">
    <location>
        <begin position="1"/>
        <end position="93"/>
    </location>
</feature>
<dbReference type="Gene3D" id="3.30.160.60">
    <property type="entry name" value="Classic Zinc Finger"/>
    <property type="match status" value="3"/>
</dbReference>
<dbReference type="PROSITE" id="PS50157">
    <property type="entry name" value="ZINC_FINGER_C2H2_2"/>
    <property type="match status" value="4"/>
</dbReference>
<keyword evidence="1" id="KW-0479">Metal-binding</keyword>
<proteinExistence type="predicted"/>
<feature type="compositionally biased region" description="Acidic residues" evidence="6">
    <location>
        <begin position="1"/>
        <end position="12"/>
    </location>
</feature>
<keyword evidence="3 5" id="KW-0863">Zinc-finger</keyword>
<evidence type="ECO:0000259" key="7">
    <source>
        <dbReference type="PROSITE" id="PS50157"/>
    </source>
</evidence>
<evidence type="ECO:0000256" key="5">
    <source>
        <dbReference type="PROSITE-ProRule" id="PRU00042"/>
    </source>
</evidence>
<feature type="region of interest" description="Disordered" evidence="6">
    <location>
        <begin position="241"/>
        <end position="325"/>
    </location>
</feature>
<keyword evidence="4" id="KW-0862">Zinc</keyword>
<keyword evidence="9" id="KW-1185">Reference proteome</keyword>
<dbReference type="InterPro" id="IPR036236">
    <property type="entry name" value="Znf_C2H2_sf"/>
</dbReference>
<evidence type="ECO:0000256" key="2">
    <source>
        <dbReference type="ARBA" id="ARBA00022737"/>
    </source>
</evidence>
<dbReference type="EMBL" id="JARBDR010000141">
    <property type="protein sequence ID" value="KAJ8320223.1"/>
    <property type="molecule type" value="Genomic_DNA"/>
</dbReference>
<evidence type="ECO:0000256" key="6">
    <source>
        <dbReference type="SAM" id="MobiDB-lite"/>
    </source>
</evidence>
<feature type="domain" description="C2H2-type" evidence="7">
    <location>
        <begin position="163"/>
        <end position="192"/>
    </location>
</feature>
<comment type="caution">
    <text evidence="8">The sequence shown here is derived from an EMBL/GenBank/DDBJ whole genome shotgun (WGS) entry which is preliminary data.</text>
</comment>
<feature type="domain" description="C2H2-type" evidence="7">
    <location>
        <begin position="135"/>
        <end position="162"/>
    </location>
</feature>
<dbReference type="SUPFAM" id="SSF57667">
    <property type="entry name" value="beta-beta-alpha zinc fingers"/>
    <property type="match status" value="2"/>
</dbReference>
<dbReference type="Proteomes" id="UP001217089">
    <property type="component" value="Unassembled WGS sequence"/>
</dbReference>
<feature type="compositionally biased region" description="Polar residues" evidence="6">
    <location>
        <begin position="68"/>
        <end position="93"/>
    </location>
</feature>
<evidence type="ECO:0000256" key="4">
    <source>
        <dbReference type="ARBA" id="ARBA00022833"/>
    </source>
</evidence>